<keyword evidence="9 12" id="KW-0450">Lipoyl</keyword>
<feature type="domain" description="Peripheral subunit-binding (PSBD)" evidence="15">
    <location>
        <begin position="102"/>
        <end position="139"/>
    </location>
</feature>
<dbReference type="GO" id="GO:0004149">
    <property type="term" value="F:dihydrolipoyllysine-residue succinyltransferase activity"/>
    <property type="evidence" value="ECO:0007669"/>
    <property type="project" value="UniProtKB-UniRule"/>
</dbReference>
<dbReference type="UniPathway" id="UPA00868">
    <property type="reaction ID" value="UER00840"/>
</dbReference>
<evidence type="ECO:0000256" key="10">
    <source>
        <dbReference type="ARBA" id="ARBA00023315"/>
    </source>
</evidence>
<feature type="domain" description="Lipoyl-binding" evidence="14">
    <location>
        <begin position="3"/>
        <end position="79"/>
    </location>
</feature>
<dbReference type="Gene3D" id="4.10.320.10">
    <property type="entry name" value="E3-binding domain"/>
    <property type="match status" value="1"/>
</dbReference>
<comment type="pathway">
    <text evidence="2 12">Amino-acid degradation; L-lysine degradation via saccharopine pathway; glutaryl-CoA from L-lysine: step 6/6.</text>
</comment>
<evidence type="ECO:0000256" key="13">
    <source>
        <dbReference type="SAM" id="MobiDB-lite"/>
    </source>
</evidence>
<dbReference type="FunFam" id="3.30.559.10:FF:000007">
    <property type="entry name" value="Dihydrolipoamide acetyltransferase component of pyruvate dehydrogenase complex"/>
    <property type="match status" value="1"/>
</dbReference>
<dbReference type="Proteomes" id="UP000637906">
    <property type="component" value="Unassembled WGS sequence"/>
</dbReference>
<comment type="caution">
    <text evidence="16">The sequence shown here is derived from an EMBL/GenBank/DDBJ whole genome shotgun (WGS) entry which is preliminary data.</text>
</comment>
<dbReference type="InterPro" id="IPR036625">
    <property type="entry name" value="E3-bd_dom_sf"/>
</dbReference>
<evidence type="ECO:0000256" key="8">
    <source>
        <dbReference type="ARBA" id="ARBA00022679"/>
    </source>
</evidence>
<dbReference type="GO" id="GO:0006099">
    <property type="term" value="P:tricarboxylic acid cycle"/>
    <property type="evidence" value="ECO:0007669"/>
    <property type="project" value="UniProtKB-UniRule"/>
</dbReference>
<dbReference type="GO" id="GO:0045252">
    <property type="term" value="C:oxoglutarate dehydrogenase complex"/>
    <property type="evidence" value="ECO:0007669"/>
    <property type="project" value="UniProtKB-UniRule"/>
</dbReference>
<proteinExistence type="inferred from homology"/>
<dbReference type="InterPro" id="IPR001078">
    <property type="entry name" value="2-oxoacid_DH_actylTfrase"/>
</dbReference>
<evidence type="ECO:0000256" key="2">
    <source>
        <dbReference type="ARBA" id="ARBA00005145"/>
    </source>
</evidence>
<dbReference type="GO" id="GO:0005829">
    <property type="term" value="C:cytosol"/>
    <property type="evidence" value="ECO:0007669"/>
    <property type="project" value="TreeGrafter"/>
</dbReference>
<dbReference type="InterPro" id="IPR006255">
    <property type="entry name" value="SucB"/>
</dbReference>
<keyword evidence="7 12" id="KW-0816">Tricarboxylic acid cycle</keyword>
<evidence type="ECO:0000256" key="6">
    <source>
        <dbReference type="ARBA" id="ARBA00019511"/>
    </source>
</evidence>
<evidence type="ECO:0000256" key="3">
    <source>
        <dbReference type="ARBA" id="ARBA00007317"/>
    </source>
</evidence>
<dbReference type="GO" id="GO:0033512">
    <property type="term" value="P:L-lysine catabolic process to acetyl-CoA via saccharopine"/>
    <property type="evidence" value="ECO:0007669"/>
    <property type="project" value="UniProtKB-UniRule"/>
</dbReference>
<evidence type="ECO:0000313" key="16">
    <source>
        <dbReference type="EMBL" id="GHM59079.1"/>
    </source>
</evidence>
<comment type="cofactor">
    <cofactor evidence="12">
        <name>(R)-lipoate</name>
        <dbReference type="ChEBI" id="CHEBI:83088"/>
    </cofactor>
    <text evidence="12">Binds 1 lipoyl cofactor covalently.</text>
</comment>
<sequence>MSTIDIRVTNLGGESITEGTIGEIYKKEGDRVQKDDVILVIDTDKTTLEITSPAVGYIKKMHVDKGDDVRRDTLLIELCTEIVDQNIKQEEKATNNTTASKKDAPSAQKMMRENEIKPNEVEGTGMGSRITKSDVIDHINRKEIPTTCSMQDNVQSISKDINVTREKRVKMSKIRQVIAARLKESQNTAAILTTFNEIDMKNVMDLRVKYKDPFEKKHGVKLGFMSFFIKAVTLALKEVPEINAEISKDEIIYKNYYDIGVAVGTDKGLVVPVIRSADQMSFAEIENTLIQLSKNAHENKLQVADLIGATFTISNGGIYGSLLSTPIINPPQSGILGMHTIQNRPVAIGNSIEIRPMMYIALSYDHRIVDGKGAVTFLAIVKQYIEDPSRLALGV</sequence>
<organism evidence="16 17">
    <name type="scientific">Candidatus Mesenet longicola</name>
    <dbReference type="NCBI Taxonomy" id="1892558"/>
    <lineage>
        <taxon>Bacteria</taxon>
        <taxon>Pseudomonadati</taxon>
        <taxon>Pseudomonadota</taxon>
        <taxon>Alphaproteobacteria</taxon>
        <taxon>Rickettsiales</taxon>
        <taxon>Anaplasmataceae</taxon>
        <taxon>Candidatus Mesenet</taxon>
    </lineage>
</organism>
<evidence type="ECO:0000259" key="15">
    <source>
        <dbReference type="PROSITE" id="PS51826"/>
    </source>
</evidence>
<feature type="region of interest" description="Disordered" evidence="13">
    <location>
        <begin position="90"/>
        <end position="114"/>
    </location>
</feature>
<keyword evidence="8 12" id="KW-0808">Transferase</keyword>
<dbReference type="PROSITE" id="PS50968">
    <property type="entry name" value="BIOTINYL_LIPOYL"/>
    <property type="match status" value="1"/>
</dbReference>
<feature type="compositionally biased region" description="Basic and acidic residues" evidence="13">
    <location>
        <begin position="100"/>
        <end position="114"/>
    </location>
</feature>
<dbReference type="SUPFAM" id="SSF52777">
    <property type="entry name" value="CoA-dependent acyltransferases"/>
    <property type="match status" value="1"/>
</dbReference>
<dbReference type="CDD" id="cd06849">
    <property type="entry name" value="lipoyl_domain"/>
    <property type="match status" value="1"/>
</dbReference>
<dbReference type="PANTHER" id="PTHR43416:SF5">
    <property type="entry name" value="DIHYDROLIPOYLLYSINE-RESIDUE SUCCINYLTRANSFERASE COMPONENT OF 2-OXOGLUTARATE DEHYDROGENASE COMPLEX, MITOCHONDRIAL"/>
    <property type="match status" value="1"/>
</dbReference>
<comment type="function">
    <text evidence="1 12">E2 component of the 2-oxoglutarate dehydrogenase (OGDH) complex which catalyzes the second step in the conversion of 2-oxoglutarate to succinyl-CoA and CO(2).</text>
</comment>
<dbReference type="Gene3D" id="2.40.50.100">
    <property type="match status" value="1"/>
</dbReference>
<evidence type="ECO:0000256" key="4">
    <source>
        <dbReference type="ARBA" id="ARBA00011666"/>
    </source>
</evidence>
<dbReference type="PROSITE" id="PS51826">
    <property type="entry name" value="PSBD"/>
    <property type="match status" value="1"/>
</dbReference>
<dbReference type="EC" id="2.3.1.61" evidence="5 12"/>
<dbReference type="InterPro" id="IPR011053">
    <property type="entry name" value="Single_hybrid_motif"/>
</dbReference>
<dbReference type="Pfam" id="PF00198">
    <property type="entry name" value="2-oxoacid_dh"/>
    <property type="match status" value="1"/>
</dbReference>
<evidence type="ECO:0000256" key="9">
    <source>
        <dbReference type="ARBA" id="ARBA00022823"/>
    </source>
</evidence>
<comment type="subunit">
    <text evidence="4">Forms a 24-polypeptide structural core with octahedral symmetry. Part of the 2-oxoglutarate dehydrogenase (OGDH) complex composed of E1 (2-oxoglutarate dehydrogenase), E2 (dihydrolipoamide succinyltransferase) and E3 (dihydrolipoamide dehydrogenase); the complex contains multiple copies of the three enzymatic components (E1, E2 and E3).</text>
</comment>
<keyword evidence="10 12" id="KW-0012">Acyltransferase</keyword>
<dbReference type="InterPro" id="IPR023213">
    <property type="entry name" value="CAT-like_dom_sf"/>
</dbReference>
<dbReference type="Gene3D" id="3.30.559.10">
    <property type="entry name" value="Chloramphenicol acetyltransferase-like domain"/>
    <property type="match status" value="1"/>
</dbReference>
<dbReference type="SUPFAM" id="SSF47005">
    <property type="entry name" value="Peripheral subunit-binding domain of 2-oxo acid dehydrogenase complex"/>
    <property type="match status" value="1"/>
</dbReference>
<accession>A0A8J3HNF6</accession>
<evidence type="ECO:0000256" key="5">
    <source>
        <dbReference type="ARBA" id="ARBA00012945"/>
    </source>
</evidence>
<dbReference type="AlphaFoldDB" id="A0A8J3HNF6"/>
<evidence type="ECO:0000256" key="11">
    <source>
        <dbReference type="ARBA" id="ARBA00052761"/>
    </source>
</evidence>
<dbReference type="InterPro" id="IPR050537">
    <property type="entry name" value="2-oxoacid_dehydrogenase"/>
</dbReference>
<evidence type="ECO:0000256" key="1">
    <source>
        <dbReference type="ARBA" id="ARBA00004052"/>
    </source>
</evidence>
<reference evidence="16 17" key="1">
    <citation type="journal article" date="2021" name="Microb. Ecol.">
        <title>Candidatus Mesenet longicola: Novel Endosymbionts of Brontispa longissima that Induce Cytoplasmic Incompatibility.</title>
        <authorList>
            <person name="Takano S."/>
            <person name="Gotoh Y."/>
            <person name="Hayashi T."/>
        </authorList>
    </citation>
    <scope>NUCLEOTIDE SEQUENCE [LARGE SCALE GENOMIC DNA]</scope>
    <source>
        <strain evidence="16">L5</strain>
    </source>
</reference>
<dbReference type="InterPro" id="IPR004167">
    <property type="entry name" value="PSBD"/>
</dbReference>
<dbReference type="Pfam" id="PF00364">
    <property type="entry name" value="Biotin_lipoyl"/>
    <property type="match status" value="1"/>
</dbReference>
<evidence type="ECO:0000256" key="7">
    <source>
        <dbReference type="ARBA" id="ARBA00022532"/>
    </source>
</evidence>
<evidence type="ECO:0000313" key="17">
    <source>
        <dbReference type="Proteomes" id="UP000637906"/>
    </source>
</evidence>
<protein>
    <recommendedName>
        <fullName evidence="6 12">Dihydrolipoyllysine-residue succinyltransferase component of 2-oxoglutarate dehydrogenase complex</fullName>
        <ecNumber evidence="5 12">2.3.1.61</ecNumber>
    </recommendedName>
    <alternativeName>
        <fullName evidence="12">2-oxoglutarate dehydrogenase complex component E2</fullName>
    </alternativeName>
</protein>
<dbReference type="NCBIfam" id="NF004309">
    <property type="entry name" value="PRK05704.1"/>
    <property type="match status" value="1"/>
</dbReference>
<dbReference type="SUPFAM" id="SSF51230">
    <property type="entry name" value="Single hybrid motif"/>
    <property type="match status" value="1"/>
</dbReference>
<dbReference type="NCBIfam" id="TIGR01347">
    <property type="entry name" value="sucB"/>
    <property type="match status" value="1"/>
</dbReference>
<evidence type="ECO:0000259" key="14">
    <source>
        <dbReference type="PROSITE" id="PS50968"/>
    </source>
</evidence>
<comment type="catalytic activity">
    <reaction evidence="11 12">
        <text>N(6)-[(R)-dihydrolipoyl]-L-lysyl-[protein] + succinyl-CoA = N(6)-[(R)-S(8)-succinyldihydrolipoyl]-L-lysyl-[protein] + CoA</text>
        <dbReference type="Rhea" id="RHEA:15213"/>
        <dbReference type="Rhea" id="RHEA-COMP:10475"/>
        <dbReference type="Rhea" id="RHEA-COMP:20092"/>
        <dbReference type="ChEBI" id="CHEBI:57287"/>
        <dbReference type="ChEBI" id="CHEBI:57292"/>
        <dbReference type="ChEBI" id="CHEBI:83100"/>
        <dbReference type="ChEBI" id="CHEBI:83120"/>
        <dbReference type="EC" id="2.3.1.61"/>
    </reaction>
</comment>
<dbReference type="InterPro" id="IPR000089">
    <property type="entry name" value="Biotin_lipoyl"/>
</dbReference>
<keyword evidence="17" id="KW-1185">Reference proteome</keyword>
<gene>
    <name evidence="16" type="primary">sucB</name>
    <name evidence="16" type="ORF">sL5_00720</name>
</gene>
<name>A0A8J3HNF6_9RICK</name>
<dbReference type="EMBL" id="BNGU01000002">
    <property type="protein sequence ID" value="GHM59079.1"/>
    <property type="molecule type" value="Genomic_DNA"/>
</dbReference>
<comment type="similarity">
    <text evidence="3 12">Belongs to the 2-oxoacid dehydrogenase family.</text>
</comment>
<dbReference type="PANTHER" id="PTHR43416">
    <property type="entry name" value="DIHYDROLIPOYLLYSINE-RESIDUE SUCCINYLTRANSFERASE COMPONENT OF 2-OXOGLUTARATE DEHYDROGENASE COMPLEX, MITOCHONDRIAL-RELATED"/>
    <property type="match status" value="1"/>
</dbReference>
<dbReference type="Pfam" id="PF02817">
    <property type="entry name" value="E3_binding"/>
    <property type="match status" value="1"/>
</dbReference>
<evidence type="ECO:0000256" key="12">
    <source>
        <dbReference type="RuleBase" id="RU361138"/>
    </source>
</evidence>